<proteinExistence type="predicted"/>
<evidence type="ECO:0000313" key="2">
    <source>
        <dbReference type="Proteomes" id="UP000036681"/>
    </source>
</evidence>
<name>A0A9J2P5V9_ASCLU</name>
<sequence>MFLRGSRFARNVTADQISVQILSGKGELKNIELNEVVLTEFISTRALASEQVASETSKGCSIFGAVARLKVKVLELPTWLRIKRAGCNRVAVKVPWTRLKSSPVQLFVDEIQVEVELTSEAPLSSGSNPLSSFADSSYGFANRVVEGMSLYVNTVEIHFDSGVFGGSLMCEMRNLVASNEEERGKICTLGKVTLVKSVGFKICHFKAHFGDMLHCAAELLLFAGHLLVHLTLKGTELQLSRLSVESKSPGWQPIGDLRYSRIVDPGSSQMLMFKQVTWQLLRIEASAQAEPSQRANINAPLRLITSNGKSRIAVKKSSIDGTVLGGRIQTILEDILWVATLPQVRSAIAFYNHIMKLVRAAPKKTDFQTQQHNQIKPPSATSRSSTPNLVSKAFRNFDFSQTSYHLYVGKIDLHLCDDANASSGYPEDWNIESGALQVTLVRLSIDFYPANVASSDRLNWVRYSAPNQCSTWIQQILKAHYKLLCSRLDINAQNRLARIWPQLLSQNCVLRIHDVVVQCVTDMNSKRDALFNLFMSDRKSKASLPSDQPLVHLEFASFYHPATETMPMPPNATHLLLGPFSFLLDQRTIRWVLYAYEDINNALQCLDASLGTDYIPKTDIRIDLLMPKVIIPLDGYGTRDARMPRRLVVSMSTVLATNCESAHSQDACSFFSSLSANIVDFVDATQLPLNASSFRNFIIQLNQSEIIDSVDGVERFWISTSPIWIDTDRGESSRSTPLLGDVALHAICDVSTKQVNIAVQPQCRVRAVIDHFQYVQLTRLLSTMSLFVDQLDADQKFFSSGRSNGGSVPFAILCLIEQVELNVVLARGAIISPYATHVGRDQSNFSPTISG</sequence>
<dbReference type="PANTHER" id="PTHR22774">
    <property type="entry name" value="CHOREIN N-TERMINAL DOMAIN-CONTAINING PROTEIN"/>
    <property type="match status" value="1"/>
</dbReference>
<evidence type="ECO:0000313" key="3">
    <source>
        <dbReference type="WBParaSite" id="ALUE_0000477301-mRNA-1"/>
    </source>
</evidence>
<dbReference type="PANTHER" id="PTHR22774:SF11">
    <property type="entry name" value="CHOREIN N-TERMINAL DOMAIN-CONTAINING PROTEIN"/>
    <property type="match status" value="1"/>
</dbReference>
<reference evidence="3" key="1">
    <citation type="submission" date="2023-03" db="UniProtKB">
        <authorList>
            <consortium name="WormBaseParasite"/>
        </authorList>
    </citation>
    <scope>IDENTIFICATION</scope>
</reference>
<feature type="compositionally biased region" description="Polar residues" evidence="1">
    <location>
        <begin position="367"/>
        <end position="386"/>
    </location>
</feature>
<dbReference type="Pfam" id="PF24917">
    <property type="entry name" value="BLTP3A_B"/>
    <property type="match status" value="3"/>
</dbReference>
<keyword evidence="2" id="KW-1185">Reference proteome</keyword>
<dbReference type="AlphaFoldDB" id="A0A9J2P5V9"/>
<accession>A0A9J2P5V9</accession>
<dbReference type="WBParaSite" id="ALUE_0000477301-mRNA-1">
    <property type="protein sequence ID" value="ALUE_0000477301-mRNA-1"/>
    <property type="gene ID" value="ALUE_0000477301"/>
</dbReference>
<dbReference type="Proteomes" id="UP000036681">
    <property type="component" value="Unplaced"/>
</dbReference>
<organism evidence="2 3">
    <name type="scientific">Ascaris lumbricoides</name>
    <name type="common">Giant roundworm</name>
    <dbReference type="NCBI Taxonomy" id="6252"/>
    <lineage>
        <taxon>Eukaryota</taxon>
        <taxon>Metazoa</taxon>
        <taxon>Ecdysozoa</taxon>
        <taxon>Nematoda</taxon>
        <taxon>Chromadorea</taxon>
        <taxon>Rhabditida</taxon>
        <taxon>Spirurina</taxon>
        <taxon>Ascaridomorpha</taxon>
        <taxon>Ascaridoidea</taxon>
        <taxon>Ascarididae</taxon>
        <taxon>Ascaris</taxon>
    </lineage>
</organism>
<protein>
    <submittedName>
        <fullName evidence="3">Chorein N-terminal domain-containing protein</fullName>
    </submittedName>
</protein>
<feature type="region of interest" description="Disordered" evidence="1">
    <location>
        <begin position="366"/>
        <end position="386"/>
    </location>
</feature>
<dbReference type="InterPro" id="IPR026728">
    <property type="entry name" value="BLTP3A/B"/>
</dbReference>
<evidence type="ECO:0000256" key="1">
    <source>
        <dbReference type="SAM" id="MobiDB-lite"/>
    </source>
</evidence>